<dbReference type="PANTHER" id="PTHR23513">
    <property type="entry name" value="INTEGRAL MEMBRANE EFFLUX PROTEIN-RELATED"/>
    <property type="match status" value="1"/>
</dbReference>
<evidence type="ECO:0000256" key="5">
    <source>
        <dbReference type="ARBA" id="ARBA00022989"/>
    </source>
</evidence>
<feature type="transmembrane region" description="Helical" evidence="7">
    <location>
        <begin position="375"/>
        <end position="398"/>
    </location>
</feature>
<keyword evidence="10" id="KW-1185">Reference proteome</keyword>
<evidence type="ECO:0000256" key="1">
    <source>
        <dbReference type="ARBA" id="ARBA00004651"/>
    </source>
</evidence>
<accession>A0ABV8S896</accession>
<evidence type="ECO:0000259" key="8">
    <source>
        <dbReference type="PROSITE" id="PS50850"/>
    </source>
</evidence>
<dbReference type="Gene3D" id="1.20.1250.20">
    <property type="entry name" value="MFS general substrate transporter like domains"/>
    <property type="match status" value="1"/>
</dbReference>
<keyword evidence="6 7" id="KW-0472">Membrane</keyword>
<dbReference type="InterPro" id="IPR020846">
    <property type="entry name" value="MFS_dom"/>
</dbReference>
<dbReference type="SUPFAM" id="SSF103473">
    <property type="entry name" value="MFS general substrate transporter"/>
    <property type="match status" value="1"/>
</dbReference>
<protein>
    <submittedName>
        <fullName evidence="9">MFS transporter</fullName>
    </submittedName>
</protein>
<feature type="transmembrane region" description="Helical" evidence="7">
    <location>
        <begin position="288"/>
        <end position="306"/>
    </location>
</feature>
<feature type="transmembrane region" description="Helical" evidence="7">
    <location>
        <begin position="45"/>
        <end position="66"/>
    </location>
</feature>
<feature type="transmembrane region" description="Helical" evidence="7">
    <location>
        <begin position="12"/>
        <end position="33"/>
    </location>
</feature>
<evidence type="ECO:0000313" key="10">
    <source>
        <dbReference type="Proteomes" id="UP001595755"/>
    </source>
</evidence>
<name>A0ABV8S896_9BACL</name>
<dbReference type="Proteomes" id="UP001595755">
    <property type="component" value="Unassembled WGS sequence"/>
</dbReference>
<gene>
    <name evidence="9" type="ORF">ACFO1S_07715</name>
</gene>
<dbReference type="PANTHER" id="PTHR23513:SF6">
    <property type="entry name" value="MAJOR FACILITATOR SUPERFAMILY ASSOCIATED DOMAIN-CONTAINING PROTEIN"/>
    <property type="match status" value="1"/>
</dbReference>
<evidence type="ECO:0000256" key="6">
    <source>
        <dbReference type="ARBA" id="ARBA00023136"/>
    </source>
</evidence>
<dbReference type="PROSITE" id="PS50850">
    <property type="entry name" value="MFS"/>
    <property type="match status" value="1"/>
</dbReference>
<keyword evidence="3" id="KW-1003">Cell membrane</keyword>
<evidence type="ECO:0000313" key="9">
    <source>
        <dbReference type="EMBL" id="MFC4303335.1"/>
    </source>
</evidence>
<dbReference type="Pfam" id="PF07690">
    <property type="entry name" value="MFS_1"/>
    <property type="match status" value="1"/>
</dbReference>
<dbReference type="CDD" id="cd06173">
    <property type="entry name" value="MFS_MefA_like"/>
    <property type="match status" value="1"/>
</dbReference>
<feature type="transmembrane region" description="Helical" evidence="7">
    <location>
        <begin position="312"/>
        <end position="335"/>
    </location>
</feature>
<organism evidence="9 10">
    <name type="scientific">Cohnella boryungensis</name>
    <dbReference type="NCBI Taxonomy" id="768479"/>
    <lineage>
        <taxon>Bacteria</taxon>
        <taxon>Bacillati</taxon>
        <taxon>Bacillota</taxon>
        <taxon>Bacilli</taxon>
        <taxon>Bacillales</taxon>
        <taxon>Paenibacillaceae</taxon>
        <taxon>Cohnella</taxon>
    </lineage>
</organism>
<evidence type="ECO:0000256" key="2">
    <source>
        <dbReference type="ARBA" id="ARBA00022448"/>
    </source>
</evidence>
<feature type="transmembrane region" description="Helical" evidence="7">
    <location>
        <begin position="136"/>
        <end position="160"/>
    </location>
</feature>
<dbReference type="RefSeq" id="WP_204605224.1">
    <property type="nucleotide sequence ID" value="NZ_JBHSED010000012.1"/>
</dbReference>
<sequence length="408" mass="44007">MKLESLLKSWKYPTLLLFGIGVSNVSGWIYFIALNLIVLDMTQSVFAVSVLYVLKPLSTLCTNIWSGSFIDRMSKRNLMIFLDMARAMLIALLPLFSTIYYIYLIVFFINMAGSVFGPVSSTYITQLMPVEQRRRFNSLNGLIGSGAFLIGPAIAGLLFMTGTPSIAILLNAAALGVSGVVTMFMPNLEQTSGGVADSKITWTLIKKDWNVVHGFYRRHKWVMVICILFSSVTIVMASAVDSLEAAFATLILGLSEGDYGILVSIAGVGIVIGASVNTLIVNRVTTDWMIVGGIMGMCGGYIVYAFSSSFNVAAVGFFVLAFFLAFANTGFATYYQNHIPVEIMGRVGSVNGFIEAILIAVTTVLFGIAATGGSIQTVVIAGVLWMTVLGLALSVSIWHSLKGNETAR</sequence>
<keyword evidence="4 7" id="KW-0812">Transmembrane</keyword>
<evidence type="ECO:0000256" key="4">
    <source>
        <dbReference type="ARBA" id="ARBA00022692"/>
    </source>
</evidence>
<dbReference type="InterPro" id="IPR036259">
    <property type="entry name" value="MFS_trans_sf"/>
</dbReference>
<proteinExistence type="predicted"/>
<keyword evidence="2" id="KW-0813">Transport</keyword>
<evidence type="ECO:0000256" key="3">
    <source>
        <dbReference type="ARBA" id="ARBA00022475"/>
    </source>
</evidence>
<feature type="transmembrane region" description="Helical" evidence="7">
    <location>
        <begin position="259"/>
        <end position="281"/>
    </location>
</feature>
<comment type="caution">
    <text evidence="9">The sequence shown here is derived from an EMBL/GenBank/DDBJ whole genome shotgun (WGS) entry which is preliminary data.</text>
</comment>
<feature type="domain" description="Major facilitator superfamily (MFS) profile" evidence="8">
    <location>
        <begin position="1"/>
        <end position="402"/>
    </location>
</feature>
<evidence type="ECO:0000256" key="7">
    <source>
        <dbReference type="SAM" id="Phobius"/>
    </source>
</evidence>
<feature type="transmembrane region" description="Helical" evidence="7">
    <location>
        <begin position="166"/>
        <end position="185"/>
    </location>
</feature>
<dbReference type="EMBL" id="JBHSED010000012">
    <property type="protein sequence ID" value="MFC4303335.1"/>
    <property type="molecule type" value="Genomic_DNA"/>
</dbReference>
<feature type="transmembrane region" description="Helical" evidence="7">
    <location>
        <begin position="347"/>
        <end position="369"/>
    </location>
</feature>
<keyword evidence="5 7" id="KW-1133">Transmembrane helix</keyword>
<reference evidence="10" key="1">
    <citation type="journal article" date="2019" name="Int. J. Syst. Evol. Microbiol.">
        <title>The Global Catalogue of Microorganisms (GCM) 10K type strain sequencing project: providing services to taxonomists for standard genome sequencing and annotation.</title>
        <authorList>
            <consortium name="The Broad Institute Genomics Platform"/>
            <consortium name="The Broad Institute Genome Sequencing Center for Infectious Disease"/>
            <person name="Wu L."/>
            <person name="Ma J."/>
        </authorList>
    </citation>
    <scope>NUCLEOTIDE SEQUENCE [LARGE SCALE GENOMIC DNA]</scope>
    <source>
        <strain evidence="10">CGMCC 4.1641</strain>
    </source>
</reference>
<dbReference type="InterPro" id="IPR011701">
    <property type="entry name" value="MFS"/>
</dbReference>
<feature type="transmembrane region" description="Helical" evidence="7">
    <location>
        <begin position="221"/>
        <end position="239"/>
    </location>
</feature>
<comment type="subcellular location">
    <subcellularLocation>
        <location evidence="1">Cell membrane</location>
        <topology evidence="1">Multi-pass membrane protein</topology>
    </subcellularLocation>
</comment>